<gene>
    <name evidence="2" type="ORF">B4V02_07290</name>
</gene>
<dbReference type="Proteomes" id="UP000214666">
    <property type="component" value="Chromosome"/>
</dbReference>
<sequence>MRWKMYKISRLFINGFKDPSRTVKLNFSREPVSVIYGDNGAGKTTLLKILHALISRDSSILLNENVKEVILYYKVEGGEHERKVRVWKNEVDLDKIELSGINLDDILDEYNWSEFDKAEFKEVSSILFGTSRGISSSTVTISPDIIIDFLERSNFSKEFRTRSRVHSFAFELAEHLRRDKRRRDYSSLNKNSINLNIKHLSLDSINMDSIESILIQRYRLAKRVTNERVQKALFDTLSVALSVDATGIEEAGLTESDSNLIVSNRERLIEALTSSPENALSDQLIRVLQKEKNFTELNNSLLPSLLLKMTSELQSEKSILNSIDFLEDVFNDHLQNGKRLVVNQDGAQIVLKDRSHSLDELSSGEKHLLSLLTLFIIEGSRRNFLLIDEPEISLNIKWQRKLLQLLNELAPDSQIIVASHSPSISGKKANYLVELL</sequence>
<organism evidence="2 3">
    <name type="scientific">Paenibacillus kribbensis</name>
    <dbReference type="NCBI Taxonomy" id="172713"/>
    <lineage>
        <taxon>Bacteria</taxon>
        <taxon>Bacillati</taxon>
        <taxon>Bacillota</taxon>
        <taxon>Bacilli</taxon>
        <taxon>Bacillales</taxon>
        <taxon>Paenibacillaceae</taxon>
        <taxon>Paenibacillus</taxon>
    </lineage>
</organism>
<evidence type="ECO:0000313" key="3">
    <source>
        <dbReference type="Proteomes" id="UP000214666"/>
    </source>
</evidence>
<feature type="domain" description="Endonuclease GajA/Old nuclease/RecF-like AAA" evidence="1">
    <location>
        <begin position="7"/>
        <end position="424"/>
    </location>
</feature>
<dbReference type="Pfam" id="PF13175">
    <property type="entry name" value="AAA_15"/>
    <property type="match status" value="1"/>
</dbReference>
<accession>A0A222WK56</accession>
<dbReference type="AlphaFoldDB" id="A0A222WK56"/>
<dbReference type="InterPro" id="IPR051396">
    <property type="entry name" value="Bact_Antivir_Def_Nuclease"/>
</dbReference>
<evidence type="ECO:0000313" key="2">
    <source>
        <dbReference type="EMBL" id="ASR46496.1"/>
    </source>
</evidence>
<dbReference type="SUPFAM" id="SSF52540">
    <property type="entry name" value="P-loop containing nucleoside triphosphate hydrolases"/>
    <property type="match status" value="1"/>
</dbReference>
<dbReference type="PANTHER" id="PTHR43581:SF2">
    <property type="entry name" value="EXCINUCLEASE ATPASE SUBUNIT"/>
    <property type="match status" value="1"/>
</dbReference>
<evidence type="ECO:0000259" key="1">
    <source>
        <dbReference type="Pfam" id="PF13175"/>
    </source>
</evidence>
<reference evidence="2 3" key="1">
    <citation type="submission" date="2017-03" db="EMBL/GenBank/DDBJ databases">
        <title>Complete genome sequence of Paenibacillus Kribbensis producing bioflocculants.</title>
        <authorList>
            <person name="Lee H.-G."/>
            <person name="Oh H.-M."/>
        </authorList>
    </citation>
    <scope>NUCLEOTIDE SEQUENCE [LARGE SCALE GENOMIC DNA]</scope>
    <source>
        <strain evidence="2 3">AM49</strain>
    </source>
</reference>
<keyword evidence="3" id="KW-1185">Reference proteome</keyword>
<dbReference type="InterPro" id="IPR027417">
    <property type="entry name" value="P-loop_NTPase"/>
</dbReference>
<name>A0A222WK56_9BACL</name>
<dbReference type="CDD" id="cd00267">
    <property type="entry name" value="ABC_ATPase"/>
    <property type="match status" value="1"/>
</dbReference>
<dbReference type="OrthoDB" id="9801813at2"/>
<protein>
    <recommendedName>
        <fullName evidence="1">Endonuclease GajA/Old nuclease/RecF-like AAA domain-containing protein</fullName>
    </recommendedName>
</protein>
<dbReference type="EMBL" id="CP020028">
    <property type="protein sequence ID" value="ASR46496.1"/>
    <property type="molecule type" value="Genomic_DNA"/>
</dbReference>
<proteinExistence type="predicted"/>
<dbReference type="KEGG" id="pkb:B4V02_07290"/>
<dbReference type="Gene3D" id="3.40.50.300">
    <property type="entry name" value="P-loop containing nucleotide triphosphate hydrolases"/>
    <property type="match status" value="2"/>
</dbReference>
<dbReference type="PANTHER" id="PTHR43581">
    <property type="entry name" value="ATP/GTP PHOSPHATASE"/>
    <property type="match status" value="1"/>
</dbReference>
<dbReference type="InterPro" id="IPR041685">
    <property type="entry name" value="AAA_GajA/Old/RecF-like"/>
</dbReference>